<evidence type="ECO:0000313" key="1">
    <source>
        <dbReference type="EMBL" id="KEZ38985.1"/>
    </source>
</evidence>
<accession>A0A084FV73</accession>
<name>A0A084FV73_PSEDA</name>
<dbReference type="GeneID" id="27719529"/>
<gene>
    <name evidence="1" type="ORF">SAPIO_CDS10342</name>
</gene>
<evidence type="ECO:0000313" key="2">
    <source>
        <dbReference type="Proteomes" id="UP000028545"/>
    </source>
</evidence>
<dbReference type="InterPro" id="IPR053204">
    <property type="entry name" value="Oxopyrrolidines_Biosynth-assoc"/>
</dbReference>
<dbReference type="EMBL" id="JOWA01000165">
    <property type="protein sequence ID" value="KEZ38985.1"/>
    <property type="molecule type" value="Genomic_DNA"/>
</dbReference>
<dbReference type="OrthoDB" id="3350591at2759"/>
<comment type="caution">
    <text evidence="1">The sequence shown here is derived from an EMBL/GenBank/DDBJ whole genome shotgun (WGS) entry which is preliminary data.</text>
</comment>
<dbReference type="AlphaFoldDB" id="A0A084FV73"/>
<dbReference type="Pfam" id="PF12311">
    <property type="entry name" value="DUF3632"/>
    <property type="match status" value="1"/>
</dbReference>
<dbReference type="HOGENOM" id="CLU_035263_1_0_1"/>
<dbReference type="VEuPathDB" id="FungiDB:SAPIO_CDS10342"/>
<proteinExistence type="predicted"/>
<reference evidence="1 2" key="1">
    <citation type="journal article" date="2014" name="Genome Announc.">
        <title>Draft genome sequence of the pathogenic fungus Scedosporium apiospermum.</title>
        <authorList>
            <person name="Vandeputte P."/>
            <person name="Ghamrawi S."/>
            <person name="Rechenmann M."/>
            <person name="Iltis A."/>
            <person name="Giraud S."/>
            <person name="Fleury M."/>
            <person name="Thornton C."/>
            <person name="Delhaes L."/>
            <person name="Meyer W."/>
            <person name="Papon N."/>
            <person name="Bouchara J.P."/>
        </authorList>
    </citation>
    <scope>NUCLEOTIDE SEQUENCE [LARGE SCALE GENOMIC DNA]</scope>
    <source>
        <strain evidence="1 2">IHEM 14462</strain>
    </source>
</reference>
<organism evidence="1 2">
    <name type="scientific">Pseudallescheria apiosperma</name>
    <name type="common">Scedosporium apiospermum</name>
    <dbReference type="NCBI Taxonomy" id="563466"/>
    <lineage>
        <taxon>Eukaryota</taxon>
        <taxon>Fungi</taxon>
        <taxon>Dikarya</taxon>
        <taxon>Ascomycota</taxon>
        <taxon>Pezizomycotina</taxon>
        <taxon>Sordariomycetes</taxon>
        <taxon>Hypocreomycetidae</taxon>
        <taxon>Microascales</taxon>
        <taxon>Microascaceae</taxon>
        <taxon>Scedosporium</taxon>
    </lineage>
</organism>
<dbReference type="PANTHER" id="PTHR38797">
    <property type="entry name" value="NUCLEAR PORE COMPLEX PROTEIN NUP85-RELATED"/>
    <property type="match status" value="1"/>
</dbReference>
<dbReference type="Proteomes" id="UP000028545">
    <property type="component" value="Unassembled WGS sequence"/>
</dbReference>
<dbReference type="RefSeq" id="XP_016638784.1">
    <property type="nucleotide sequence ID" value="XM_016783945.1"/>
</dbReference>
<dbReference type="KEGG" id="sapo:SAPIO_CDS10342"/>
<dbReference type="OMA" id="HAIFHEI"/>
<keyword evidence="2" id="KW-1185">Reference proteome</keyword>
<sequence>MDGEVAAVMSAGEEVVECLCGLNTSGEKPLAEIAAAFSKYVTAAYFDVRGRLQTVWLAFFDIVGETPPEDQQRLVDFVLELRKTTAENFSGHAIFHEIDGHLWHDLPGLTRAARDYWNFNEKTAFHNVSAFLARLTNFAVDPGDPRDPLNYSSFGLCALLETFEETETHGDDDYAAIRSASMWIQYSGDSLKELALREQDKMEARAGIPKELRDKLWKGLVQEKWEVWKAGFEEVEDSVAEAKIAAQIMREL</sequence>
<protein>
    <submittedName>
        <fullName evidence="1">Uncharacterized protein</fullName>
    </submittedName>
</protein>
<dbReference type="InterPro" id="IPR022085">
    <property type="entry name" value="OpdG"/>
</dbReference>